<proteinExistence type="predicted"/>
<protein>
    <submittedName>
        <fullName evidence="1">Uncharacterized protein</fullName>
    </submittedName>
</protein>
<dbReference type="InParanoid" id="A0A1Y2G993"/>
<dbReference type="AlphaFoldDB" id="A0A1Y2G993"/>
<dbReference type="STRING" id="64571.A0A1Y2G993"/>
<comment type="caution">
    <text evidence="1">The sequence shown here is derived from an EMBL/GenBank/DDBJ whole genome shotgun (WGS) entry which is preliminary data.</text>
</comment>
<keyword evidence="2" id="KW-1185">Reference proteome</keyword>
<sequence length="200" mass="22769">MPELLRDQTVSAIMIQMLRPEFTHSFKIRTNGAVVFLICALLHIAWDSIEDWPTDFVMAYLEDALGERSWCANAETKTFVANVLTAFRTDDPEDDSEETKFDPVRLDEKSNTSAVMATIDLHQYTEPLSLRKRFQNQAIRSNIKHITLQTMSEHIPMAVGASAVEASVRSLIKVMMVTCRWAEVRLKAMGCMECRFSSDM</sequence>
<evidence type="ECO:0000313" key="2">
    <source>
        <dbReference type="Proteomes" id="UP000193648"/>
    </source>
</evidence>
<dbReference type="EMBL" id="MCFF01000055">
    <property type="protein sequence ID" value="ORZ04683.1"/>
    <property type="molecule type" value="Genomic_DNA"/>
</dbReference>
<dbReference type="PANTHER" id="PTHR21224">
    <property type="entry name" value="INTEGRATOR COMPLEX SUBUNIT 1"/>
    <property type="match status" value="1"/>
</dbReference>
<dbReference type="GO" id="GO:0032039">
    <property type="term" value="C:integrator complex"/>
    <property type="evidence" value="ECO:0007669"/>
    <property type="project" value="InterPro"/>
</dbReference>
<evidence type="ECO:0000313" key="1">
    <source>
        <dbReference type="EMBL" id="ORZ04683.1"/>
    </source>
</evidence>
<dbReference type="GO" id="GO:0034474">
    <property type="term" value="P:U2 snRNA 3'-end processing"/>
    <property type="evidence" value="ECO:0007669"/>
    <property type="project" value="InterPro"/>
</dbReference>
<dbReference type="PANTHER" id="PTHR21224:SF1">
    <property type="entry name" value="INTEGRATOR COMPLEX SUBUNIT 1"/>
    <property type="match status" value="1"/>
</dbReference>
<dbReference type="GeneID" id="33561679"/>
<dbReference type="Proteomes" id="UP000193648">
    <property type="component" value="Unassembled WGS sequence"/>
</dbReference>
<dbReference type="OrthoDB" id="19938at2759"/>
<reference evidence="1 2" key="1">
    <citation type="submission" date="2016-07" db="EMBL/GenBank/DDBJ databases">
        <title>Pervasive Adenine N6-methylation of Active Genes in Fungi.</title>
        <authorList>
            <consortium name="DOE Joint Genome Institute"/>
            <person name="Mondo S.J."/>
            <person name="Dannebaum R.O."/>
            <person name="Kuo R.C."/>
            <person name="Labutti K."/>
            <person name="Haridas S."/>
            <person name="Kuo A."/>
            <person name="Salamov A."/>
            <person name="Ahrendt S.R."/>
            <person name="Lipzen A."/>
            <person name="Sullivan W."/>
            <person name="Andreopoulos W.B."/>
            <person name="Clum A."/>
            <person name="Lindquist E."/>
            <person name="Daum C."/>
            <person name="Ramamoorthy G.K."/>
            <person name="Gryganskyi A."/>
            <person name="Culley D."/>
            <person name="Magnuson J.K."/>
            <person name="James T.Y."/>
            <person name="O'Malley M.A."/>
            <person name="Stajich J.E."/>
            <person name="Spatafora J.W."/>
            <person name="Visel A."/>
            <person name="Grigoriev I.V."/>
        </authorList>
    </citation>
    <scope>NUCLEOTIDE SEQUENCE [LARGE SCALE GENOMIC DNA]</scope>
    <source>
        <strain evidence="1 2">NRRL 3116</strain>
    </source>
</reference>
<dbReference type="InterPro" id="IPR038902">
    <property type="entry name" value="INTS1"/>
</dbReference>
<gene>
    <name evidence="1" type="ORF">BCR41DRAFT_193612</name>
</gene>
<name>A0A1Y2G993_9FUNG</name>
<organism evidence="1 2">
    <name type="scientific">Lobosporangium transversale</name>
    <dbReference type="NCBI Taxonomy" id="64571"/>
    <lineage>
        <taxon>Eukaryota</taxon>
        <taxon>Fungi</taxon>
        <taxon>Fungi incertae sedis</taxon>
        <taxon>Mucoromycota</taxon>
        <taxon>Mortierellomycotina</taxon>
        <taxon>Mortierellomycetes</taxon>
        <taxon>Mortierellales</taxon>
        <taxon>Mortierellaceae</taxon>
        <taxon>Lobosporangium</taxon>
    </lineage>
</organism>
<accession>A0A1Y2G993</accession>
<dbReference type="RefSeq" id="XP_021876680.1">
    <property type="nucleotide sequence ID" value="XM_022019834.1"/>
</dbReference>